<accession>A0A3B0T4G3</accession>
<dbReference type="EMBL" id="UOEQ01000001">
    <property type="protein sequence ID" value="VAW12848.1"/>
    <property type="molecule type" value="Genomic_DNA"/>
</dbReference>
<dbReference type="AlphaFoldDB" id="A0A3B0T4G3"/>
<organism evidence="1">
    <name type="scientific">hydrothermal vent metagenome</name>
    <dbReference type="NCBI Taxonomy" id="652676"/>
    <lineage>
        <taxon>unclassified sequences</taxon>
        <taxon>metagenomes</taxon>
        <taxon>ecological metagenomes</taxon>
    </lineage>
</organism>
<reference evidence="1" key="1">
    <citation type="submission" date="2018-06" db="EMBL/GenBank/DDBJ databases">
        <authorList>
            <person name="Zhirakovskaya E."/>
        </authorList>
    </citation>
    <scope>NUCLEOTIDE SEQUENCE</scope>
</reference>
<feature type="non-terminal residue" evidence="1">
    <location>
        <position position="73"/>
    </location>
</feature>
<protein>
    <submittedName>
        <fullName evidence="1">Uncharacterized protein</fullName>
    </submittedName>
</protein>
<proteinExistence type="predicted"/>
<gene>
    <name evidence="1" type="ORF">MNBD_ALPHA11-58</name>
</gene>
<sequence length="73" mass="7894">MKQSSDLRQISTGLNNAPFLNNATWTKTANSSGDEYITIIAASLEAVMEQFRQRDLGSAGFSIVGPAARQQFA</sequence>
<name>A0A3B0T4G3_9ZZZZ</name>
<evidence type="ECO:0000313" key="1">
    <source>
        <dbReference type="EMBL" id="VAW12848.1"/>
    </source>
</evidence>